<evidence type="ECO:0000256" key="1">
    <source>
        <dbReference type="SAM" id="Phobius"/>
    </source>
</evidence>
<dbReference type="RefSeq" id="WP_289163502.1">
    <property type="nucleotide sequence ID" value="NZ_JASZZN010000007.1"/>
</dbReference>
<gene>
    <name evidence="2" type="ORF">QTN89_10860</name>
</gene>
<reference evidence="2 3" key="1">
    <citation type="submission" date="2023-06" db="EMBL/GenBank/DDBJ databases">
        <title>Roseiconus lacunae JC819 isolated from Gulf of Mannar region, Tamil Nadu.</title>
        <authorList>
            <person name="Pk S."/>
            <person name="Ch S."/>
            <person name="Ch V.R."/>
        </authorList>
    </citation>
    <scope>NUCLEOTIDE SEQUENCE [LARGE SCALE GENOMIC DNA]</scope>
    <source>
        <strain evidence="2 3">JC819</strain>
    </source>
</reference>
<evidence type="ECO:0000313" key="2">
    <source>
        <dbReference type="EMBL" id="MDM4015933.1"/>
    </source>
</evidence>
<feature type="transmembrane region" description="Helical" evidence="1">
    <location>
        <begin position="34"/>
        <end position="54"/>
    </location>
</feature>
<keyword evidence="1" id="KW-1133">Transmembrane helix</keyword>
<proteinExistence type="predicted"/>
<comment type="caution">
    <text evidence="2">The sequence shown here is derived from an EMBL/GenBank/DDBJ whole genome shotgun (WGS) entry which is preliminary data.</text>
</comment>
<accession>A0ABT7PHH3</accession>
<dbReference type="EMBL" id="JASZZN010000007">
    <property type="protein sequence ID" value="MDM4015933.1"/>
    <property type="molecule type" value="Genomic_DNA"/>
</dbReference>
<keyword evidence="3" id="KW-1185">Reference proteome</keyword>
<dbReference type="Proteomes" id="UP001239462">
    <property type="component" value="Unassembled WGS sequence"/>
</dbReference>
<keyword evidence="1" id="KW-0812">Transmembrane</keyword>
<feature type="transmembrane region" description="Helical" evidence="1">
    <location>
        <begin position="66"/>
        <end position="85"/>
    </location>
</feature>
<feature type="transmembrane region" description="Helical" evidence="1">
    <location>
        <begin position="97"/>
        <end position="122"/>
    </location>
</feature>
<sequence length="128" mass="14535">MNKSSARFRLRTRVARPKRVSVRLLCSSETWRQLLWRLAFGVSPLLVWIGVLSISDRFEGELPVVLGARVVFIFIVVCAAVFLLRSCFSKPTIDYDVILFFVLAVSLGLLTIAMVCLSNSMYHVIEHM</sequence>
<protein>
    <submittedName>
        <fullName evidence="2">Uncharacterized protein</fullName>
    </submittedName>
</protein>
<evidence type="ECO:0000313" key="3">
    <source>
        <dbReference type="Proteomes" id="UP001239462"/>
    </source>
</evidence>
<keyword evidence="1" id="KW-0472">Membrane</keyword>
<organism evidence="2 3">
    <name type="scientific">Roseiconus lacunae</name>
    <dbReference type="NCBI Taxonomy" id="2605694"/>
    <lineage>
        <taxon>Bacteria</taxon>
        <taxon>Pseudomonadati</taxon>
        <taxon>Planctomycetota</taxon>
        <taxon>Planctomycetia</taxon>
        <taxon>Pirellulales</taxon>
        <taxon>Pirellulaceae</taxon>
        <taxon>Roseiconus</taxon>
    </lineage>
</organism>
<name>A0ABT7PHH3_9BACT</name>